<accession>A0A812WFW1</accession>
<keyword evidence="3" id="KW-1185">Reference proteome</keyword>
<feature type="region of interest" description="Disordered" evidence="1">
    <location>
        <begin position="27"/>
        <end position="70"/>
    </location>
</feature>
<gene>
    <name evidence="2" type="primary">GALNTL6</name>
    <name evidence="2" type="ORF">SNEC2469_LOCUS19254</name>
</gene>
<evidence type="ECO:0000256" key="1">
    <source>
        <dbReference type="SAM" id="MobiDB-lite"/>
    </source>
</evidence>
<feature type="compositionally biased region" description="Basic and acidic residues" evidence="1">
    <location>
        <begin position="29"/>
        <end position="45"/>
    </location>
</feature>
<dbReference type="EMBL" id="CAJNJA010032898">
    <property type="protein sequence ID" value="CAE7672307.1"/>
    <property type="molecule type" value="Genomic_DNA"/>
</dbReference>
<protein>
    <submittedName>
        <fullName evidence="2">GALNTL6 protein</fullName>
    </submittedName>
</protein>
<organism evidence="2 3">
    <name type="scientific">Symbiodinium necroappetens</name>
    <dbReference type="NCBI Taxonomy" id="1628268"/>
    <lineage>
        <taxon>Eukaryota</taxon>
        <taxon>Sar</taxon>
        <taxon>Alveolata</taxon>
        <taxon>Dinophyceae</taxon>
        <taxon>Suessiales</taxon>
        <taxon>Symbiodiniaceae</taxon>
        <taxon>Symbiodinium</taxon>
    </lineage>
</organism>
<feature type="non-terminal residue" evidence="2">
    <location>
        <position position="1"/>
    </location>
</feature>
<dbReference type="Proteomes" id="UP000601435">
    <property type="component" value="Unassembled WGS sequence"/>
</dbReference>
<proteinExistence type="predicted"/>
<reference evidence="2" key="1">
    <citation type="submission" date="2021-02" db="EMBL/GenBank/DDBJ databases">
        <authorList>
            <person name="Dougan E. K."/>
            <person name="Rhodes N."/>
            <person name="Thang M."/>
            <person name="Chan C."/>
        </authorList>
    </citation>
    <scope>NUCLEOTIDE SEQUENCE</scope>
</reference>
<dbReference type="AlphaFoldDB" id="A0A812WFW1"/>
<evidence type="ECO:0000313" key="2">
    <source>
        <dbReference type="EMBL" id="CAE7672307.1"/>
    </source>
</evidence>
<dbReference type="OrthoDB" id="474042at2759"/>
<evidence type="ECO:0000313" key="3">
    <source>
        <dbReference type="Proteomes" id="UP000601435"/>
    </source>
</evidence>
<sequence>MTTQDELELQRARRELSQFEAYNPSSKILLHEAMDTKETDKRAPDSELDPATTPQPKYAKAAGKGEGTEQEVTRLVLRQADTISYLQMDLDFMVFLKTNMQPRLPQEEGQTSTAQWAIVKNLYQAATSWRNKKDAEPQNLNATLRTTLMYCMISMLCSKVEILETDEGEESLLKLEQLGLIEDGKFLYLRWNADLRRHEK</sequence>
<comment type="caution">
    <text evidence="2">The sequence shown here is derived from an EMBL/GenBank/DDBJ whole genome shotgun (WGS) entry which is preliminary data.</text>
</comment>
<name>A0A812WFW1_9DINO</name>